<sequence>MSKRHGYDYTLLDYKYRYYPAIPLDQPNRKFASQAAIDYAAMRMTEHWPGYPADPSQPVYNVDSKDIFPPVKPVYVSRRRRRGGGYANLYNYNTIP</sequence>
<protein>
    <submittedName>
        <fullName evidence="1">Uncharacterized protein</fullName>
    </submittedName>
</protein>
<reference evidence="1" key="1">
    <citation type="journal article" date="2019" name="MBio">
        <title>Virus Genomes from Deep Sea Sediments Expand the Ocean Megavirome and Support Independent Origins of Viral Gigantism.</title>
        <authorList>
            <person name="Backstrom D."/>
            <person name="Yutin N."/>
            <person name="Jorgensen S.L."/>
            <person name="Dharamshi J."/>
            <person name="Homa F."/>
            <person name="Zaremba-Niedwiedzka K."/>
            <person name="Spang A."/>
            <person name="Wolf Y.I."/>
            <person name="Koonin E.V."/>
            <person name="Ettema T.J."/>
        </authorList>
    </citation>
    <scope>NUCLEOTIDE SEQUENCE</scope>
</reference>
<dbReference type="EMBL" id="MK500327">
    <property type="protein sequence ID" value="QBK85633.1"/>
    <property type="molecule type" value="Genomic_DNA"/>
</dbReference>
<proteinExistence type="predicted"/>
<name>A0A481YQV8_9VIRU</name>
<gene>
    <name evidence="1" type="ORF">LCMAC101_02280</name>
</gene>
<organism evidence="1">
    <name type="scientific">Marseillevirus LCMAC101</name>
    <dbReference type="NCBI Taxonomy" id="2506602"/>
    <lineage>
        <taxon>Viruses</taxon>
        <taxon>Varidnaviria</taxon>
        <taxon>Bamfordvirae</taxon>
        <taxon>Nucleocytoviricota</taxon>
        <taxon>Megaviricetes</taxon>
        <taxon>Pimascovirales</taxon>
        <taxon>Pimascovirales incertae sedis</taxon>
        <taxon>Marseilleviridae</taxon>
    </lineage>
</organism>
<accession>A0A481YQV8</accession>
<evidence type="ECO:0000313" key="1">
    <source>
        <dbReference type="EMBL" id="QBK85633.1"/>
    </source>
</evidence>